<evidence type="ECO:0000256" key="6">
    <source>
        <dbReference type="ARBA" id="ARBA00048574"/>
    </source>
</evidence>
<name>A0ABQ0AWG0_9FIRM</name>
<dbReference type="RefSeq" id="WP_176253707.1">
    <property type="nucleotide sequence ID" value="NZ_BAABXL010000001.1"/>
</dbReference>
<keyword evidence="2 7" id="KW-0808">Transferase</keyword>
<dbReference type="EMBL" id="BAABXL010000001">
    <property type="protein sequence ID" value="GAA6268361.1"/>
    <property type="molecule type" value="Genomic_DNA"/>
</dbReference>
<keyword evidence="4 7" id="KW-0547">Nucleotide-binding</keyword>
<comment type="caution">
    <text evidence="8">The sequence shown here is derived from an EMBL/GenBank/DDBJ whole genome shotgun (WGS) entry which is preliminary data.</text>
</comment>
<sequence length="464" mass="51630">MIPDIDTLITGPQAALPDMLAARERRQALQQELIGTFSCPVISFTLNIPGPVKVFPLAEMTFEEGTALIDSQLRAFKIPVLKRRSIRAHTGNEQFWAADADVLVLKEILCLLEESLSFGRLFDIDVIRPDGSKISRTDLGFDGRKCLLCSQDAFVCSRSRAHTLRELLEKSCSLMWEYFACKKARRLASLSMQALLYEVSATPKPGLVDRSNTGSHRDMDIFTFEASAVSLNHYFEKFALCGMENSHEPFSRIFSRLRSLGIQAEEAMFAATNGVNTHKGLIFALAVMNCSLGYMYANGISFAHSELLKVNRLLVADVLEDFKGVTVNNARTHGERLYAKYGIKGARGEALSGYQTVLSLALPILDGAIARGLSINDAGILTLLHIIAESEDTNIVSRSSYEEMKQLQSFLKKALSEETEWTSEKLTAFAAALDREWIRRNISPGGSADLLALTYFVWLYEREL</sequence>
<dbReference type="NCBIfam" id="TIGR03124">
    <property type="entry name" value="citrate_citX"/>
    <property type="match status" value="1"/>
</dbReference>
<evidence type="ECO:0000256" key="2">
    <source>
        <dbReference type="ARBA" id="ARBA00022679"/>
    </source>
</evidence>
<dbReference type="Gene3D" id="1.10.4200.10">
    <property type="entry name" value="Triphosphoribosyl-dephospho-CoA protein"/>
    <property type="match status" value="1"/>
</dbReference>
<protein>
    <recommendedName>
        <fullName evidence="7">Probable 2-(5''-triphosphoribosyl)-3'-dephosphocoenzyme-A synthase</fullName>
        <shortName evidence="7">2-(5''-triphosphoribosyl)-3'-dephospho-CoA synthase</shortName>
        <ecNumber evidence="7">2.4.2.52</ecNumber>
    </recommendedName>
</protein>
<dbReference type="Pfam" id="PF03802">
    <property type="entry name" value="CitX"/>
    <property type="match status" value="1"/>
</dbReference>
<evidence type="ECO:0000256" key="7">
    <source>
        <dbReference type="HAMAP-Rule" id="MF_00397"/>
    </source>
</evidence>
<gene>
    <name evidence="7 8" type="primary">citG</name>
    <name evidence="8" type="ORF">F130042H8_14210</name>
</gene>
<dbReference type="PANTHER" id="PTHR30201:SF2">
    <property type="entry name" value="2-(5''-TRIPHOSPHORIBOSYL)-3'-DEPHOSPHOCOENZYME-A SYNTHASE"/>
    <property type="match status" value="1"/>
</dbReference>
<dbReference type="InterPro" id="IPR017551">
    <property type="entry name" value="TriPribosyl-deP-CoA_syn_CitG"/>
</dbReference>
<evidence type="ECO:0000313" key="8">
    <source>
        <dbReference type="EMBL" id="GAA6268361.1"/>
    </source>
</evidence>
<dbReference type="HAMAP" id="MF_00397">
    <property type="entry name" value="CitG"/>
    <property type="match status" value="1"/>
</dbReference>
<keyword evidence="9" id="KW-1185">Reference proteome</keyword>
<comment type="catalytic activity">
    <reaction evidence="1 7">
        <text>3'-dephospho-CoA + ATP = 2'-(5''-triphospho-alpha-D-ribosyl)-3'-dephospho-CoA + adenine</text>
        <dbReference type="Rhea" id="RHEA:15117"/>
        <dbReference type="ChEBI" id="CHEBI:16708"/>
        <dbReference type="ChEBI" id="CHEBI:30616"/>
        <dbReference type="ChEBI" id="CHEBI:57328"/>
        <dbReference type="ChEBI" id="CHEBI:61378"/>
        <dbReference type="EC" id="2.4.2.52"/>
    </reaction>
</comment>
<reference evidence="8 9" key="1">
    <citation type="submission" date="2024-04" db="EMBL/GenBank/DDBJ databases">
        <title>Defined microbial consortia suppress multidrug-resistant proinflammatory Enterobacteriaceae via ecological control.</title>
        <authorList>
            <person name="Furuichi M."/>
            <person name="Kawaguchi T."/>
            <person name="Pust M."/>
            <person name="Yasuma K."/>
            <person name="Plichta D."/>
            <person name="Hasegawa N."/>
            <person name="Ohya T."/>
            <person name="Bhattarai S."/>
            <person name="Sasajima S."/>
            <person name="Aoto Y."/>
            <person name="Tuganbaev T."/>
            <person name="Yaginuma M."/>
            <person name="Ueda M."/>
            <person name="Okahashi N."/>
            <person name="Amafuji K."/>
            <person name="Kiridooshi Y."/>
            <person name="Sugita K."/>
            <person name="Strazar M."/>
            <person name="Skelly A."/>
            <person name="Suda W."/>
            <person name="Hattori M."/>
            <person name="Nakamoto N."/>
            <person name="Caballero S."/>
            <person name="Norman J."/>
            <person name="Olle B."/>
            <person name="Tanoue T."/>
            <person name="Arita M."/>
            <person name="Bucci V."/>
            <person name="Atarashi K."/>
            <person name="Xavier R."/>
            <person name="Honda K."/>
        </authorList>
    </citation>
    <scope>NUCLEOTIDE SEQUENCE [LARGE SCALE GENOMIC DNA]</scope>
    <source>
        <strain evidence="9">f13</strain>
    </source>
</reference>
<dbReference type="Proteomes" id="UP001600894">
    <property type="component" value="Unassembled WGS sequence"/>
</dbReference>
<dbReference type="InterPro" id="IPR005551">
    <property type="entry name" value="CitX"/>
</dbReference>
<accession>A0ABQ0AWG0</accession>
<evidence type="ECO:0000313" key="9">
    <source>
        <dbReference type="Proteomes" id="UP001600894"/>
    </source>
</evidence>
<comment type="catalytic activity">
    <reaction evidence="6">
        <text>apo-[citrate lyase ACP] + 2'-(5''-triphospho-alpha-D-ribosyl)-3'-dephospho-CoA = holo-[citrate lyase ACP] + diphosphate</text>
        <dbReference type="Rhea" id="RHEA:16333"/>
        <dbReference type="Rhea" id="RHEA-COMP:10157"/>
        <dbReference type="Rhea" id="RHEA-COMP:10158"/>
        <dbReference type="ChEBI" id="CHEBI:29999"/>
        <dbReference type="ChEBI" id="CHEBI:33019"/>
        <dbReference type="ChEBI" id="CHEBI:61378"/>
        <dbReference type="ChEBI" id="CHEBI:82683"/>
        <dbReference type="EC" id="2.7.7.61"/>
    </reaction>
</comment>
<keyword evidence="3" id="KW-0548">Nucleotidyltransferase</keyword>
<proteinExistence type="inferred from homology"/>
<dbReference type="PANTHER" id="PTHR30201">
    <property type="entry name" value="TRIPHOSPHORIBOSYL-DEPHOSPHO-COA SYNTHASE"/>
    <property type="match status" value="1"/>
</dbReference>
<evidence type="ECO:0000256" key="3">
    <source>
        <dbReference type="ARBA" id="ARBA00022695"/>
    </source>
</evidence>
<dbReference type="InterPro" id="IPR002736">
    <property type="entry name" value="CitG"/>
</dbReference>
<dbReference type="EC" id="2.4.2.52" evidence="7"/>
<dbReference type="Pfam" id="PF01874">
    <property type="entry name" value="CitG"/>
    <property type="match status" value="1"/>
</dbReference>
<evidence type="ECO:0000256" key="5">
    <source>
        <dbReference type="ARBA" id="ARBA00022840"/>
    </source>
</evidence>
<organism evidence="8 9">
    <name type="scientific">Enterocloster alcoholdehydrogenati</name>
    <dbReference type="NCBI Taxonomy" id="2547410"/>
    <lineage>
        <taxon>Bacteria</taxon>
        <taxon>Bacillati</taxon>
        <taxon>Bacillota</taxon>
        <taxon>Clostridia</taxon>
        <taxon>Lachnospirales</taxon>
        <taxon>Lachnospiraceae</taxon>
        <taxon>Enterocloster</taxon>
    </lineage>
</organism>
<evidence type="ECO:0000256" key="4">
    <source>
        <dbReference type="ARBA" id="ARBA00022741"/>
    </source>
</evidence>
<keyword evidence="5 7" id="KW-0067">ATP-binding</keyword>
<comment type="similarity">
    <text evidence="7">Belongs to the CitG/MdcB family.</text>
</comment>
<evidence type="ECO:0000256" key="1">
    <source>
        <dbReference type="ARBA" id="ARBA00001210"/>
    </source>
</evidence>
<dbReference type="NCBIfam" id="TIGR03125">
    <property type="entry name" value="citrate_citG"/>
    <property type="match status" value="1"/>
</dbReference>